<name>A0A923HHJ3_9BURK</name>
<keyword evidence="1" id="KW-0812">Transmembrane</keyword>
<keyword evidence="3" id="KW-1185">Reference proteome</keyword>
<keyword evidence="1" id="KW-0472">Membrane</keyword>
<feature type="transmembrane region" description="Helical" evidence="1">
    <location>
        <begin position="12"/>
        <end position="36"/>
    </location>
</feature>
<dbReference type="RefSeq" id="WP_186912475.1">
    <property type="nucleotide sequence ID" value="NZ_JACOFV010000009.1"/>
</dbReference>
<evidence type="ECO:0000313" key="2">
    <source>
        <dbReference type="EMBL" id="MBC3862548.1"/>
    </source>
</evidence>
<dbReference type="EMBL" id="JACOFV010000009">
    <property type="protein sequence ID" value="MBC3862548.1"/>
    <property type="molecule type" value="Genomic_DNA"/>
</dbReference>
<keyword evidence="1" id="KW-1133">Transmembrane helix</keyword>
<gene>
    <name evidence="2" type="ORF">H8K32_10590</name>
</gene>
<protein>
    <submittedName>
        <fullName evidence="2">Prepilin-type N-terminal cleavage/methylation domain-containing protein</fullName>
    </submittedName>
</protein>
<sequence length="132" mass="14074">MKNVLQIPKKQSGLLLVEVLVSLLIFSFAVLGLIGLQATATKSSYNSEDRMRASVMANELVATMWNQQTLTLPAATITAWTARLTNTAVSGLPAATAVISVPDANGVVTITITWQEPSLPTTSQYITQVAMP</sequence>
<reference evidence="2" key="1">
    <citation type="submission" date="2020-08" db="EMBL/GenBank/DDBJ databases">
        <title>Novel species isolated from subtropical streams in China.</title>
        <authorList>
            <person name="Lu H."/>
        </authorList>
    </citation>
    <scope>NUCLEOTIDE SEQUENCE</scope>
    <source>
        <strain evidence="2">KACC 12607</strain>
    </source>
</reference>
<organism evidence="2 3">
    <name type="scientific">Undibacterium jejuense</name>
    <dbReference type="NCBI Taxonomy" id="1344949"/>
    <lineage>
        <taxon>Bacteria</taxon>
        <taxon>Pseudomonadati</taxon>
        <taxon>Pseudomonadota</taxon>
        <taxon>Betaproteobacteria</taxon>
        <taxon>Burkholderiales</taxon>
        <taxon>Oxalobacteraceae</taxon>
        <taxon>Undibacterium</taxon>
    </lineage>
</organism>
<evidence type="ECO:0000313" key="3">
    <source>
        <dbReference type="Proteomes" id="UP000634011"/>
    </source>
</evidence>
<evidence type="ECO:0000256" key="1">
    <source>
        <dbReference type="SAM" id="Phobius"/>
    </source>
</evidence>
<dbReference type="AlphaFoldDB" id="A0A923HHJ3"/>
<comment type="caution">
    <text evidence="2">The sequence shown here is derived from an EMBL/GenBank/DDBJ whole genome shotgun (WGS) entry which is preliminary data.</text>
</comment>
<dbReference type="Proteomes" id="UP000634011">
    <property type="component" value="Unassembled WGS sequence"/>
</dbReference>
<accession>A0A923HHJ3</accession>
<proteinExistence type="predicted"/>